<dbReference type="InterPro" id="IPR036179">
    <property type="entry name" value="Ig-like_dom_sf"/>
</dbReference>
<dbReference type="GO" id="GO:0007166">
    <property type="term" value="P:cell surface receptor signaling pathway"/>
    <property type="evidence" value="ECO:0007669"/>
    <property type="project" value="TreeGrafter"/>
</dbReference>
<keyword evidence="6 11" id="KW-0472">Membrane</keyword>
<dbReference type="GO" id="GO:0071222">
    <property type="term" value="P:cellular response to lipopolysaccharide"/>
    <property type="evidence" value="ECO:0007669"/>
    <property type="project" value="TreeGrafter"/>
</dbReference>
<evidence type="ECO:0000259" key="12">
    <source>
        <dbReference type="PROSITE" id="PS50835"/>
    </source>
</evidence>
<evidence type="ECO:0000313" key="14">
    <source>
        <dbReference type="RefSeq" id="XP_018555634.1"/>
    </source>
</evidence>
<dbReference type="KEGG" id="lcf:108899596"/>
<dbReference type="Gene3D" id="2.60.40.10">
    <property type="entry name" value="Immunoglobulins"/>
    <property type="match status" value="1"/>
</dbReference>
<proteinExistence type="predicted"/>
<dbReference type="SMART" id="SM00409">
    <property type="entry name" value="IG"/>
    <property type="match status" value="1"/>
</dbReference>
<organism evidence="13 14">
    <name type="scientific">Lates calcarifer</name>
    <name type="common">Barramundi</name>
    <name type="synonym">Holocentrus calcarifer</name>
    <dbReference type="NCBI Taxonomy" id="8187"/>
    <lineage>
        <taxon>Eukaryota</taxon>
        <taxon>Metazoa</taxon>
        <taxon>Chordata</taxon>
        <taxon>Craniata</taxon>
        <taxon>Vertebrata</taxon>
        <taxon>Euteleostomi</taxon>
        <taxon>Actinopterygii</taxon>
        <taxon>Neopterygii</taxon>
        <taxon>Teleostei</taxon>
        <taxon>Neoteleostei</taxon>
        <taxon>Acanthomorphata</taxon>
        <taxon>Carangaria</taxon>
        <taxon>Carangaria incertae sedis</taxon>
        <taxon>Centropomidae</taxon>
        <taxon>Lates</taxon>
    </lineage>
</organism>
<dbReference type="GeneID" id="108899596"/>
<dbReference type="GO" id="GO:0042102">
    <property type="term" value="P:positive regulation of T cell proliferation"/>
    <property type="evidence" value="ECO:0007669"/>
    <property type="project" value="TreeGrafter"/>
</dbReference>
<dbReference type="InterPro" id="IPR051713">
    <property type="entry name" value="T-cell_Activation_Regulation"/>
</dbReference>
<dbReference type="GO" id="GO:0006955">
    <property type="term" value="P:immune response"/>
    <property type="evidence" value="ECO:0007669"/>
    <property type="project" value="TreeGrafter"/>
</dbReference>
<dbReference type="GO" id="GO:0042130">
    <property type="term" value="P:negative regulation of T cell proliferation"/>
    <property type="evidence" value="ECO:0007669"/>
    <property type="project" value="TreeGrafter"/>
</dbReference>
<dbReference type="InterPro" id="IPR013106">
    <property type="entry name" value="Ig_V-set"/>
</dbReference>
<evidence type="ECO:0000256" key="10">
    <source>
        <dbReference type="ARBA" id="ARBA00023319"/>
    </source>
</evidence>
<dbReference type="PROSITE" id="PS50835">
    <property type="entry name" value="IG_LIKE"/>
    <property type="match status" value="1"/>
</dbReference>
<dbReference type="GO" id="GO:0031295">
    <property type="term" value="P:T cell costimulation"/>
    <property type="evidence" value="ECO:0007669"/>
    <property type="project" value="TreeGrafter"/>
</dbReference>
<dbReference type="PANTHER" id="PTHR25466">
    <property type="entry name" value="T-LYMPHOCYTE ACTIVATION ANTIGEN"/>
    <property type="match status" value="1"/>
</dbReference>
<evidence type="ECO:0000256" key="8">
    <source>
        <dbReference type="ARBA" id="ARBA00023170"/>
    </source>
</evidence>
<evidence type="ECO:0000256" key="6">
    <source>
        <dbReference type="ARBA" id="ARBA00023136"/>
    </source>
</evidence>
<accession>A0AAJ7VIJ0</accession>
<gene>
    <name evidence="14" type="primary">LOC108899596</name>
</gene>
<evidence type="ECO:0000256" key="1">
    <source>
        <dbReference type="ARBA" id="ARBA00004251"/>
    </source>
</evidence>
<dbReference type="RefSeq" id="XP_018555634.1">
    <property type="nucleotide sequence ID" value="XM_018700118.2"/>
</dbReference>
<sequence>MCLYSRDMLKIILSELNHNLIWMKWGWTAWMFLYFMISGTHPLITVHQPPVLTAALGEDLIMPCHLNLSNEEKMTARPVLYWVHTDNEKLWVPSERYKRRVDLLDSDPLSLNKSIRLKNVQLADNGKYLCKVSVTMAGGKSFRMKGNGTLVMVYGNMTFGLTSHNDSLLQCEVNVTQGPGLVLSIFHNECKPQTVDSASGDTDAALPYVTLSETIPLRGGGKYECQLHLNENLIVESIFNYTPPVAGKDEKNILTAHPTTSPESGVAVFPEPWFLYVALLLVPTTILLGLVTVLLINRP</sequence>
<evidence type="ECO:0000256" key="2">
    <source>
        <dbReference type="ARBA" id="ARBA00022475"/>
    </source>
</evidence>
<keyword evidence="8" id="KW-0675">Receptor</keyword>
<dbReference type="Pfam" id="PF07686">
    <property type="entry name" value="V-set"/>
    <property type="match status" value="1"/>
</dbReference>
<dbReference type="PANTHER" id="PTHR25466:SF9">
    <property type="entry name" value="FIBRONECTIN TYPE-III DOMAIN-CONTAINING PROTEIN"/>
    <property type="match status" value="1"/>
</dbReference>
<protein>
    <submittedName>
        <fullName evidence="14">Uncharacterized protein LOC108899596 isoform X1</fullName>
    </submittedName>
</protein>
<evidence type="ECO:0000256" key="5">
    <source>
        <dbReference type="ARBA" id="ARBA00022989"/>
    </source>
</evidence>
<keyword evidence="3 11" id="KW-0812">Transmembrane</keyword>
<evidence type="ECO:0000256" key="7">
    <source>
        <dbReference type="ARBA" id="ARBA00023157"/>
    </source>
</evidence>
<keyword evidence="7" id="KW-1015">Disulfide bond</keyword>
<name>A0AAJ7VIJ0_LATCA</name>
<dbReference type="SUPFAM" id="SSF48726">
    <property type="entry name" value="Immunoglobulin"/>
    <property type="match status" value="1"/>
</dbReference>
<dbReference type="InterPro" id="IPR003599">
    <property type="entry name" value="Ig_sub"/>
</dbReference>
<keyword evidence="5 11" id="KW-1133">Transmembrane helix</keyword>
<feature type="domain" description="Ig-like" evidence="12">
    <location>
        <begin position="42"/>
        <end position="133"/>
    </location>
</feature>
<evidence type="ECO:0000256" key="3">
    <source>
        <dbReference type="ARBA" id="ARBA00022692"/>
    </source>
</evidence>
<evidence type="ECO:0000256" key="9">
    <source>
        <dbReference type="ARBA" id="ARBA00023180"/>
    </source>
</evidence>
<keyword evidence="10" id="KW-0393">Immunoglobulin domain</keyword>
<feature type="transmembrane region" description="Helical" evidence="11">
    <location>
        <begin position="273"/>
        <end position="296"/>
    </location>
</feature>
<keyword evidence="2" id="KW-1003">Cell membrane</keyword>
<evidence type="ECO:0000313" key="13">
    <source>
        <dbReference type="Proteomes" id="UP000694890"/>
    </source>
</evidence>
<dbReference type="Proteomes" id="UP000694890">
    <property type="component" value="Linkage group LG15"/>
</dbReference>
<evidence type="ECO:0000256" key="11">
    <source>
        <dbReference type="SAM" id="Phobius"/>
    </source>
</evidence>
<comment type="subcellular location">
    <subcellularLocation>
        <location evidence="1">Cell membrane</location>
        <topology evidence="1">Single-pass type I membrane protein</topology>
    </subcellularLocation>
</comment>
<keyword evidence="4" id="KW-0732">Signal</keyword>
<dbReference type="InterPro" id="IPR007110">
    <property type="entry name" value="Ig-like_dom"/>
</dbReference>
<dbReference type="GO" id="GO:0009897">
    <property type="term" value="C:external side of plasma membrane"/>
    <property type="evidence" value="ECO:0007669"/>
    <property type="project" value="TreeGrafter"/>
</dbReference>
<dbReference type="AlphaFoldDB" id="A0AAJ7VIJ0"/>
<keyword evidence="9" id="KW-0325">Glycoprotein</keyword>
<dbReference type="InterPro" id="IPR013783">
    <property type="entry name" value="Ig-like_fold"/>
</dbReference>
<reference evidence="14" key="1">
    <citation type="submission" date="2025-08" db="UniProtKB">
        <authorList>
            <consortium name="RefSeq"/>
        </authorList>
    </citation>
    <scope>IDENTIFICATION</scope>
    <source>
        <tissue evidence="14">Brain</tissue>
    </source>
</reference>
<evidence type="ECO:0000256" key="4">
    <source>
        <dbReference type="ARBA" id="ARBA00022729"/>
    </source>
</evidence>